<dbReference type="Proteomes" id="UP001160148">
    <property type="component" value="Unassembled WGS sequence"/>
</dbReference>
<dbReference type="AlphaFoldDB" id="A0AAV0Y8B3"/>
<proteinExistence type="predicted"/>
<evidence type="ECO:0000313" key="1">
    <source>
        <dbReference type="EMBL" id="CAI6377120.1"/>
    </source>
</evidence>
<sequence length="156" mass="17846">MLGMAKEIALNGSSRVTYRQRLELIMQHFEVESNIPTIRHINAECNVSKIVYDFFKTDPSATQYTICTKNCIEKEKTQPSPTLILKKDNGFSNLKGIILQYTKMKVTQCKNLSCTGLIQTHRELGNAIFIEADALCHKDGYKIDDFPEDIEIEKLR</sequence>
<name>A0AAV0Y8B3_9HEMI</name>
<protein>
    <submittedName>
        <fullName evidence="1">Uncharacterized protein</fullName>
    </submittedName>
</protein>
<keyword evidence="2" id="KW-1185">Reference proteome</keyword>
<organism evidence="1 2">
    <name type="scientific">Macrosiphum euphorbiae</name>
    <name type="common">potato aphid</name>
    <dbReference type="NCBI Taxonomy" id="13131"/>
    <lineage>
        <taxon>Eukaryota</taxon>
        <taxon>Metazoa</taxon>
        <taxon>Ecdysozoa</taxon>
        <taxon>Arthropoda</taxon>
        <taxon>Hexapoda</taxon>
        <taxon>Insecta</taxon>
        <taxon>Pterygota</taxon>
        <taxon>Neoptera</taxon>
        <taxon>Paraneoptera</taxon>
        <taxon>Hemiptera</taxon>
        <taxon>Sternorrhyncha</taxon>
        <taxon>Aphidomorpha</taxon>
        <taxon>Aphidoidea</taxon>
        <taxon>Aphididae</taxon>
        <taxon>Macrosiphini</taxon>
        <taxon>Macrosiphum</taxon>
    </lineage>
</organism>
<dbReference type="EMBL" id="CARXXK010001650">
    <property type="protein sequence ID" value="CAI6377120.1"/>
    <property type="molecule type" value="Genomic_DNA"/>
</dbReference>
<comment type="caution">
    <text evidence="1">The sequence shown here is derived from an EMBL/GenBank/DDBJ whole genome shotgun (WGS) entry which is preliminary data.</text>
</comment>
<gene>
    <name evidence="1" type="ORF">MEUPH1_LOCUS30424</name>
</gene>
<evidence type="ECO:0000313" key="2">
    <source>
        <dbReference type="Proteomes" id="UP001160148"/>
    </source>
</evidence>
<accession>A0AAV0Y8B3</accession>
<reference evidence="1 2" key="1">
    <citation type="submission" date="2023-01" db="EMBL/GenBank/DDBJ databases">
        <authorList>
            <person name="Whitehead M."/>
        </authorList>
    </citation>
    <scope>NUCLEOTIDE SEQUENCE [LARGE SCALE GENOMIC DNA]</scope>
</reference>